<dbReference type="RefSeq" id="WP_146567447.1">
    <property type="nucleotide sequence ID" value="NZ_VOHL01000003.1"/>
</dbReference>
<dbReference type="SUPFAM" id="SSF56601">
    <property type="entry name" value="beta-lactamase/transpeptidase-like"/>
    <property type="match status" value="1"/>
</dbReference>
<keyword evidence="3" id="KW-0378">Hydrolase</keyword>
<dbReference type="Pfam" id="PF19087">
    <property type="entry name" value="DUF5776"/>
    <property type="match status" value="1"/>
</dbReference>
<feature type="domain" description="Beta-lactamase class A catalytic" evidence="1">
    <location>
        <begin position="207"/>
        <end position="408"/>
    </location>
</feature>
<dbReference type="PANTHER" id="PTHR35333:SF3">
    <property type="entry name" value="BETA-LACTAMASE-TYPE TRANSPEPTIDASE FOLD CONTAINING PROTEIN"/>
    <property type="match status" value="1"/>
</dbReference>
<organism evidence="3 4">
    <name type="scientific">Streptococcus cuniculipharyngis</name>
    <dbReference type="NCBI Taxonomy" id="1562651"/>
    <lineage>
        <taxon>Bacteria</taxon>
        <taxon>Bacillati</taxon>
        <taxon>Bacillota</taxon>
        <taxon>Bacilli</taxon>
        <taxon>Lactobacillales</taxon>
        <taxon>Streptococcaceae</taxon>
        <taxon>Streptococcus</taxon>
    </lineage>
</organism>
<dbReference type="InterPro" id="IPR045155">
    <property type="entry name" value="Beta-lactam_cat"/>
</dbReference>
<accession>A0A5C5SAX4</accession>
<dbReference type="GO" id="GO:0046677">
    <property type="term" value="P:response to antibiotic"/>
    <property type="evidence" value="ECO:0007669"/>
    <property type="project" value="InterPro"/>
</dbReference>
<dbReference type="InterPro" id="IPR012338">
    <property type="entry name" value="Beta-lactam/transpept-like"/>
</dbReference>
<dbReference type="AlphaFoldDB" id="A0A5C5SAX4"/>
<protein>
    <submittedName>
        <fullName evidence="3">Serine hydrolase</fullName>
    </submittedName>
</protein>
<dbReference type="GO" id="GO:0030655">
    <property type="term" value="P:beta-lactam antibiotic catabolic process"/>
    <property type="evidence" value="ECO:0007669"/>
    <property type="project" value="InterPro"/>
</dbReference>
<dbReference type="GO" id="GO:0008800">
    <property type="term" value="F:beta-lactamase activity"/>
    <property type="evidence" value="ECO:0007669"/>
    <property type="project" value="InterPro"/>
</dbReference>
<dbReference type="EMBL" id="VOHL01000003">
    <property type="protein sequence ID" value="TWS97717.1"/>
    <property type="molecule type" value="Genomic_DNA"/>
</dbReference>
<dbReference type="PANTHER" id="PTHR35333">
    <property type="entry name" value="BETA-LACTAMASE"/>
    <property type="match status" value="1"/>
</dbReference>
<evidence type="ECO:0000259" key="2">
    <source>
        <dbReference type="Pfam" id="PF19087"/>
    </source>
</evidence>
<evidence type="ECO:0000259" key="1">
    <source>
        <dbReference type="Pfam" id="PF13354"/>
    </source>
</evidence>
<dbReference type="Pfam" id="PF13354">
    <property type="entry name" value="Beta-lactamase2"/>
    <property type="match status" value="1"/>
</dbReference>
<dbReference type="OrthoDB" id="2240388at2"/>
<proteinExistence type="predicted"/>
<evidence type="ECO:0000313" key="4">
    <source>
        <dbReference type="Proteomes" id="UP000317430"/>
    </source>
</evidence>
<dbReference type="InterPro" id="IPR000871">
    <property type="entry name" value="Beta-lactam_class-A"/>
</dbReference>
<comment type="caution">
    <text evidence="3">The sequence shown here is derived from an EMBL/GenBank/DDBJ whole genome shotgun (WGS) entry which is preliminary data.</text>
</comment>
<dbReference type="InterPro" id="IPR044081">
    <property type="entry name" value="DUF5776"/>
</dbReference>
<dbReference type="Gene3D" id="3.40.710.10">
    <property type="entry name" value="DD-peptidase/beta-lactamase superfamily"/>
    <property type="match status" value="1"/>
</dbReference>
<gene>
    <name evidence="3" type="ORF">FRX57_05385</name>
</gene>
<name>A0A5C5SAX4_9STRE</name>
<reference evidence="3 4" key="1">
    <citation type="submission" date="2019-08" db="EMBL/GenBank/DDBJ databases">
        <authorList>
            <person name="Lei W."/>
        </authorList>
    </citation>
    <scope>NUCLEOTIDE SEQUENCE [LARGE SCALE GENOMIC DNA]</scope>
    <source>
        <strain evidence="3 4">CCUG 66496</strain>
    </source>
</reference>
<dbReference type="Proteomes" id="UP000317430">
    <property type="component" value="Unassembled WGS sequence"/>
</dbReference>
<sequence length="428" mass="48828">MKKLLLLFILPVFLSPLILDSGEFDFPLTQGQRYQLSAQVGTLYSYFDHLPKNPSLYQETVVYADKNLKQVKAMISPADSLKIKSLSLNQNLTPVFELADGSYIAASKFLIFDDIVLEQVKVDQVYWTKEQLTLYESPYVFGVPAKTHQLKAYLPVKVVSQARTQHGTYLEIEGQGWVNQNDLSSLDNRIEKVQAMLEQKYKKANYGIYVKQLATQQVAEVNQDLEMYSASITKLPILYYVEEELQNAQFKLDDRLLYTEEVNQFKGAYDASGSSKLSLIADNKDYSVEELLKYVAQNSDNVASNLLGYYLTNQYDASYRRDIKRLAGRSWSMIDKKATAQMAGRVMEGLYYQNSPVLDYLSETEFDNQRISKDISVRVAHKIGDAYDYKHDVAIVYASSPFILSIFTDKASYDDITAIANDVYEILK</sequence>
<evidence type="ECO:0000313" key="3">
    <source>
        <dbReference type="EMBL" id="TWS97717.1"/>
    </source>
</evidence>
<keyword evidence="4" id="KW-1185">Reference proteome</keyword>
<feature type="domain" description="DUF5776" evidence="2">
    <location>
        <begin position="46"/>
        <end position="108"/>
    </location>
</feature>